<dbReference type="InterPro" id="IPR011701">
    <property type="entry name" value="MFS"/>
</dbReference>
<feature type="transmembrane region" description="Helical" evidence="6">
    <location>
        <begin position="104"/>
        <end position="122"/>
    </location>
</feature>
<feature type="transmembrane region" description="Helical" evidence="6">
    <location>
        <begin position="534"/>
        <end position="555"/>
    </location>
</feature>
<dbReference type="VEuPathDB" id="FungiDB:F4678DRAFT_436560"/>
<organism evidence="8 9">
    <name type="scientific">Xylaria arbuscula</name>
    <dbReference type="NCBI Taxonomy" id="114810"/>
    <lineage>
        <taxon>Eukaryota</taxon>
        <taxon>Fungi</taxon>
        <taxon>Dikarya</taxon>
        <taxon>Ascomycota</taxon>
        <taxon>Pezizomycotina</taxon>
        <taxon>Sordariomycetes</taxon>
        <taxon>Xylariomycetidae</taxon>
        <taxon>Xylariales</taxon>
        <taxon>Xylariaceae</taxon>
        <taxon>Xylaria</taxon>
    </lineage>
</organism>
<dbReference type="Gene3D" id="1.20.1720.10">
    <property type="entry name" value="Multidrug resistance protein D"/>
    <property type="match status" value="1"/>
</dbReference>
<protein>
    <recommendedName>
        <fullName evidence="7">Major facilitator superfamily (MFS) profile domain-containing protein</fullName>
    </recommendedName>
</protein>
<feature type="transmembrane region" description="Helical" evidence="6">
    <location>
        <begin position="261"/>
        <end position="281"/>
    </location>
</feature>
<evidence type="ECO:0000256" key="6">
    <source>
        <dbReference type="SAM" id="Phobius"/>
    </source>
</evidence>
<feature type="transmembrane region" description="Helical" evidence="6">
    <location>
        <begin position="398"/>
        <end position="415"/>
    </location>
</feature>
<proteinExistence type="predicted"/>
<dbReference type="InterPro" id="IPR020846">
    <property type="entry name" value="MFS_dom"/>
</dbReference>
<evidence type="ECO:0000256" key="5">
    <source>
        <dbReference type="ARBA" id="ARBA00023136"/>
    </source>
</evidence>
<keyword evidence="5 6" id="KW-0472">Membrane</keyword>
<dbReference type="CDD" id="cd17502">
    <property type="entry name" value="MFS_Azr1_MDR_like"/>
    <property type="match status" value="1"/>
</dbReference>
<gene>
    <name evidence="8" type="ORF">NPX13_g10928</name>
</gene>
<comment type="subcellular location">
    <subcellularLocation>
        <location evidence="1">Membrane</location>
        <topology evidence="1">Multi-pass membrane protein</topology>
    </subcellularLocation>
</comment>
<dbReference type="GO" id="GO:0005886">
    <property type="term" value="C:plasma membrane"/>
    <property type="evidence" value="ECO:0007669"/>
    <property type="project" value="TreeGrafter"/>
</dbReference>
<feature type="transmembrane region" description="Helical" evidence="6">
    <location>
        <begin position="427"/>
        <end position="447"/>
    </location>
</feature>
<evidence type="ECO:0000259" key="7">
    <source>
        <dbReference type="PROSITE" id="PS50850"/>
    </source>
</evidence>
<reference evidence="8" key="1">
    <citation type="submission" date="2022-07" db="EMBL/GenBank/DDBJ databases">
        <title>Genome Sequence of Xylaria arbuscula.</title>
        <authorList>
            <person name="Buettner E."/>
        </authorList>
    </citation>
    <scope>NUCLEOTIDE SEQUENCE</scope>
    <source>
        <strain evidence="8">VT107</strain>
    </source>
</reference>
<evidence type="ECO:0000313" key="8">
    <source>
        <dbReference type="EMBL" id="KAJ3553252.1"/>
    </source>
</evidence>
<dbReference type="InterPro" id="IPR036259">
    <property type="entry name" value="MFS_trans_sf"/>
</dbReference>
<name>A0A9W8N3U9_9PEZI</name>
<keyword evidence="4 6" id="KW-1133">Transmembrane helix</keyword>
<keyword evidence="2" id="KW-0813">Transport</keyword>
<feature type="transmembrane region" description="Helical" evidence="6">
    <location>
        <begin position="332"/>
        <end position="352"/>
    </location>
</feature>
<dbReference type="Pfam" id="PF07690">
    <property type="entry name" value="MFS_1"/>
    <property type="match status" value="1"/>
</dbReference>
<accession>A0A9W8N3U9</accession>
<keyword evidence="3 6" id="KW-0812">Transmembrane</keyword>
<dbReference type="Proteomes" id="UP001148614">
    <property type="component" value="Unassembled WGS sequence"/>
</dbReference>
<evidence type="ECO:0000313" key="9">
    <source>
        <dbReference type="Proteomes" id="UP001148614"/>
    </source>
</evidence>
<feature type="domain" description="Major facilitator superfamily (MFS) profile" evidence="7">
    <location>
        <begin position="69"/>
        <end position="558"/>
    </location>
</feature>
<sequence>MAPDQSESDPSAVSSVEVNDKLNGHANEAGITDSSEKDDQVENGALTATAPAAQAPEIKYPGPWLSALITFALLLSLFLVALDISIISTAIPTITEEFHSIDQIGWYGSAFFLGLATFQAFWGKAYKYFPLKIVFLACIGVFEIGTLIAALAPNSIALIVARAIQGVGGAGVTGGCFIILGFTIHPRRLPLVLGLTSSVWSVSSVLGPVLGGVFTQYVTWRWCFWINLPIGGTTIILLLLCFKTPAHSRVAHTTLKEAPSLFDVPGMIILIGTLVAILLVLQDGGVNRPWNDQVVIGLIVGFGALSIVLGVVQWFQGERAMVVPRIMKRRTIWVLAVFNLTAQASGFARTYNLPIYFQAVQGVSASQSGIRTLPTVLTTSVFSFLGSIAVSRLGYYKAFLIVGAIFLTIGGGLIYTLEPESGPGKYIGYQVFTAIGSGLVIQLNVIVAQALTARSDVAVATAIVLFWQFIGGTIGVSAAENIMNNYIVQSIPTNNPNVTAAKVLATGANDLRNAFPDPADLAIVVNAYVRGLKAAWIFGTVLTGLSFLVALCAEWRSIRPEDVKKEAEKKAAAEADSV</sequence>
<dbReference type="SUPFAM" id="SSF103473">
    <property type="entry name" value="MFS general substrate transporter"/>
    <property type="match status" value="1"/>
</dbReference>
<dbReference type="Gene3D" id="1.20.1250.20">
    <property type="entry name" value="MFS general substrate transporter like domains"/>
    <property type="match status" value="1"/>
</dbReference>
<feature type="transmembrane region" description="Helical" evidence="6">
    <location>
        <begin position="64"/>
        <end position="92"/>
    </location>
</feature>
<dbReference type="PANTHER" id="PTHR23501:SF177">
    <property type="entry name" value="MAJOR FACILITATOR SUPERFAMILY (MFS) PROFILE DOMAIN-CONTAINING PROTEIN-RELATED"/>
    <property type="match status" value="1"/>
</dbReference>
<feature type="transmembrane region" description="Helical" evidence="6">
    <location>
        <begin position="191"/>
        <end position="213"/>
    </location>
</feature>
<dbReference type="PANTHER" id="PTHR23501">
    <property type="entry name" value="MAJOR FACILITATOR SUPERFAMILY"/>
    <property type="match status" value="1"/>
</dbReference>
<feature type="transmembrane region" description="Helical" evidence="6">
    <location>
        <begin position="219"/>
        <end position="240"/>
    </location>
</feature>
<evidence type="ECO:0000256" key="4">
    <source>
        <dbReference type="ARBA" id="ARBA00022989"/>
    </source>
</evidence>
<evidence type="ECO:0000256" key="1">
    <source>
        <dbReference type="ARBA" id="ARBA00004141"/>
    </source>
</evidence>
<evidence type="ECO:0000256" key="2">
    <source>
        <dbReference type="ARBA" id="ARBA00022448"/>
    </source>
</evidence>
<dbReference type="AlphaFoldDB" id="A0A9W8N3U9"/>
<comment type="caution">
    <text evidence="8">The sequence shown here is derived from an EMBL/GenBank/DDBJ whole genome shotgun (WGS) entry which is preliminary data.</text>
</comment>
<feature type="transmembrane region" description="Helical" evidence="6">
    <location>
        <begin position="293"/>
        <end position="312"/>
    </location>
</feature>
<dbReference type="PROSITE" id="PS50850">
    <property type="entry name" value="MFS"/>
    <property type="match status" value="1"/>
</dbReference>
<feature type="transmembrane region" description="Helical" evidence="6">
    <location>
        <begin position="459"/>
        <end position="479"/>
    </location>
</feature>
<keyword evidence="9" id="KW-1185">Reference proteome</keyword>
<dbReference type="GO" id="GO:0022857">
    <property type="term" value="F:transmembrane transporter activity"/>
    <property type="evidence" value="ECO:0007669"/>
    <property type="project" value="InterPro"/>
</dbReference>
<dbReference type="EMBL" id="JANPWZ010003320">
    <property type="protein sequence ID" value="KAJ3553252.1"/>
    <property type="molecule type" value="Genomic_DNA"/>
</dbReference>
<feature type="transmembrane region" description="Helical" evidence="6">
    <location>
        <begin position="159"/>
        <end position="184"/>
    </location>
</feature>
<evidence type="ECO:0000256" key="3">
    <source>
        <dbReference type="ARBA" id="ARBA00022692"/>
    </source>
</evidence>
<feature type="transmembrane region" description="Helical" evidence="6">
    <location>
        <begin position="134"/>
        <end position="153"/>
    </location>
</feature>